<dbReference type="PROSITE" id="PS50943">
    <property type="entry name" value="HTH_CROC1"/>
    <property type="match status" value="1"/>
</dbReference>
<dbReference type="PROSITE" id="PS00356">
    <property type="entry name" value="HTH_LACI_1"/>
    <property type="match status" value="1"/>
</dbReference>
<dbReference type="InterPro" id="IPR001387">
    <property type="entry name" value="Cro/C1-type_HTH"/>
</dbReference>
<organism evidence="6 7">
    <name type="scientific">Alloscardovia theropitheci</name>
    <dbReference type="NCBI Taxonomy" id="2496842"/>
    <lineage>
        <taxon>Bacteria</taxon>
        <taxon>Bacillati</taxon>
        <taxon>Actinomycetota</taxon>
        <taxon>Actinomycetes</taxon>
        <taxon>Bifidobacteriales</taxon>
        <taxon>Bifidobacteriaceae</taxon>
        <taxon>Alloscardovia</taxon>
    </lineage>
</organism>
<evidence type="ECO:0000313" key="6">
    <source>
        <dbReference type="EMBL" id="TCD53790.1"/>
    </source>
</evidence>
<dbReference type="InterPro" id="IPR046335">
    <property type="entry name" value="LacI/GalR-like_sensor"/>
</dbReference>
<reference evidence="6 7" key="1">
    <citation type="submission" date="2018-12" db="EMBL/GenBank/DDBJ databases">
        <title>Alloscrdovia theropitheci sp. nov: a novel taxon from the feces of the bleeding-herat monkey (Theropithecus geleda).</title>
        <authorList>
            <person name="Modesto M."/>
        </authorList>
    </citation>
    <scope>NUCLEOTIDE SEQUENCE [LARGE SCALE GENOMIC DNA]</scope>
    <source>
        <strain evidence="6 7">GLDI4/2</strain>
    </source>
</reference>
<keyword evidence="7" id="KW-1185">Reference proteome</keyword>
<proteinExistence type="predicted"/>
<evidence type="ECO:0000256" key="2">
    <source>
        <dbReference type="ARBA" id="ARBA00023125"/>
    </source>
</evidence>
<dbReference type="CDD" id="cd01392">
    <property type="entry name" value="HTH_LacI"/>
    <property type="match status" value="1"/>
</dbReference>
<keyword evidence="3" id="KW-0804">Transcription</keyword>
<dbReference type="Pfam" id="PF00356">
    <property type="entry name" value="LacI"/>
    <property type="match status" value="1"/>
</dbReference>
<dbReference type="OrthoDB" id="59108at2"/>
<comment type="caution">
    <text evidence="6">The sequence shown here is derived from an EMBL/GenBank/DDBJ whole genome shotgun (WGS) entry which is preliminary data.</text>
</comment>
<dbReference type="GO" id="GO:0003700">
    <property type="term" value="F:DNA-binding transcription factor activity"/>
    <property type="evidence" value="ECO:0007669"/>
    <property type="project" value="TreeGrafter"/>
</dbReference>
<dbReference type="InterPro" id="IPR000843">
    <property type="entry name" value="HTH_LacI"/>
</dbReference>
<dbReference type="AlphaFoldDB" id="A0A4R0QWB5"/>
<dbReference type="PROSITE" id="PS50932">
    <property type="entry name" value="HTH_LACI_2"/>
    <property type="match status" value="1"/>
</dbReference>
<dbReference type="SMART" id="SM00354">
    <property type="entry name" value="HTH_LACI"/>
    <property type="match status" value="1"/>
</dbReference>
<dbReference type="Proteomes" id="UP000291289">
    <property type="component" value="Unassembled WGS sequence"/>
</dbReference>
<dbReference type="InterPro" id="IPR028082">
    <property type="entry name" value="Peripla_BP_I"/>
</dbReference>
<evidence type="ECO:0000256" key="1">
    <source>
        <dbReference type="ARBA" id="ARBA00023015"/>
    </source>
</evidence>
<protein>
    <submittedName>
        <fullName evidence="6">LacI family transcriptional regulator</fullName>
    </submittedName>
</protein>
<evidence type="ECO:0000259" key="5">
    <source>
        <dbReference type="PROSITE" id="PS50943"/>
    </source>
</evidence>
<dbReference type="PANTHER" id="PTHR30146:SF149">
    <property type="entry name" value="HTH-TYPE TRANSCRIPTIONAL REGULATOR EBGR"/>
    <property type="match status" value="1"/>
</dbReference>
<evidence type="ECO:0000256" key="3">
    <source>
        <dbReference type="ARBA" id="ARBA00023163"/>
    </source>
</evidence>
<dbReference type="Gene3D" id="1.10.260.40">
    <property type="entry name" value="lambda repressor-like DNA-binding domains"/>
    <property type="match status" value="1"/>
</dbReference>
<dbReference type="Pfam" id="PF13377">
    <property type="entry name" value="Peripla_BP_3"/>
    <property type="match status" value="1"/>
</dbReference>
<keyword evidence="1" id="KW-0805">Transcription regulation</keyword>
<dbReference type="SUPFAM" id="SSF53822">
    <property type="entry name" value="Periplasmic binding protein-like I"/>
    <property type="match status" value="1"/>
</dbReference>
<dbReference type="RefSeq" id="WP_131285144.1">
    <property type="nucleotide sequence ID" value="NZ_RXLP01000026.1"/>
</dbReference>
<dbReference type="EMBL" id="RXLP01000026">
    <property type="protein sequence ID" value="TCD53790.1"/>
    <property type="molecule type" value="Genomic_DNA"/>
</dbReference>
<feature type="domain" description="HTH lacI-type" evidence="4">
    <location>
        <begin position="6"/>
        <end position="60"/>
    </location>
</feature>
<accession>A0A4R0QWB5</accession>
<evidence type="ECO:0000313" key="7">
    <source>
        <dbReference type="Proteomes" id="UP000291289"/>
    </source>
</evidence>
<keyword evidence="2" id="KW-0238">DNA-binding</keyword>
<dbReference type="SUPFAM" id="SSF47413">
    <property type="entry name" value="lambda repressor-like DNA-binding domains"/>
    <property type="match status" value="1"/>
</dbReference>
<gene>
    <name evidence="6" type="ORF">EJ419_07430</name>
</gene>
<sequence length="369" mass="41255">MSKKKVSIVDVAHAAGVSYQTISRVINNSSSVREETRRRVLDAIETLDYHPSLSAQTLKTQRTRMIGVIASQTQYAGPLLTLAAIEKMARDHGLFVSLATVDEAHLSRNDFAQIEQSFIQLGVEAMVIVAPTENMLTLAAQPDSRVPRVLITAPEGIQSLDSRGFDEEKIKFVCTDQSQVSSDIASRLKHAGIRHVYYINGPEQWRDAYTRRSACERACKLHGLSVDIIDADDWVSSKSYEHLSRLIKEVGSDHLKNCTIWTANDLLGMGAYRAVQEAGLDIPKDVSIVGYDDMPGTESLMPAMTTVNPQYEKVGSVAMRLVLDMLSYKPVINNEAYEMQPEPIVSREFSYMYLVEPQLVIRESTRQER</sequence>
<evidence type="ECO:0000259" key="4">
    <source>
        <dbReference type="PROSITE" id="PS50932"/>
    </source>
</evidence>
<dbReference type="GO" id="GO:0000976">
    <property type="term" value="F:transcription cis-regulatory region binding"/>
    <property type="evidence" value="ECO:0007669"/>
    <property type="project" value="TreeGrafter"/>
</dbReference>
<name>A0A4R0QWB5_9BIFI</name>
<feature type="domain" description="HTH cro/C1-type" evidence="5">
    <location>
        <begin position="3"/>
        <end position="50"/>
    </location>
</feature>
<dbReference type="Gene3D" id="3.40.50.2300">
    <property type="match status" value="2"/>
</dbReference>
<dbReference type="InterPro" id="IPR010982">
    <property type="entry name" value="Lambda_DNA-bd_dom_sf"/>
</dbReference>
<dbReference type="PANTHER" id="PTHR30146">
    <property type="entry name" value="LACI-RELATED TRANSCRIPTIONAL REPRESSOR"/>
    <property type="match status" value="1"/>
</dbReference>